<dbReference type="GO" id="GO:0006355">
    <property type="term" value="P:regulation of DNA-templated transcription"/>
    <property type="evidence" value="ECO:0007669"/>
    <property type="project" value="UniProtKB-ARBA"/>
</dbReference>
<gene>
    <name evidence="9" type="ORF">HHK36_011330</name>
</gene>
<dbReference type="PANTHER" id="PTHR21654">
    <property type="entry name" value="FI21293P1"/>
    <property type="match status" value="1"/>
</dbReference>
<organism evidence="9 10">
    <name type="scientific">Tetracentron sinense</name>
    <name type="common">Spur-leaf</name>
    <dbReference type="NCBI Taxonomy" id="13715"/>
    <lineage>
        <taxon>Eukaryota</taxon>
        <taxon>Viridiplantae</taxon>
        <taxon>Streptophyta</taxon>
        <taxon>Embryophyta</taxon>
        <taxon>Tracheophyta</taxon>
        <taxon>Spermatophyta</taxon>
        <taxon>Magnoliopsida</taxon>
        <taxon>Trochodendrales</taxon>
        <taxon>Trochodendraceae</taxon>
        <taxon>Tetracentron</taxon>
    </lineage>
</organism>
<dbReference type="Proteomes" id="UP000655225">
    <property type="component" value="Unassembled WGS sequence"/>
</dbReference>
<evidence type="ECO:0000256" key="4">
    <source>
        <dbReference type="ARBA" id="ARBA00023125"/>
    </source>
</evidence>
<keyword evidence="3" id="KW-0805">Transcription regulation</keyword>
<dbReference type="Gene3D" id="1.10.10.60">
    <property type="entry name" value="Homeodomain-like"/>
    <property type="match status" value="2"/>
</dbReference>
<dbReference type="FunFam" id="1.10.10.60:FF:000061">
    <property type="entry name" value="Trihelix transcription factor GT-2"/>
    <property type="match status" value="1"/>
</dbReference>
<feature type="domain" description="Myb-like" evidence="8">
    <location>
        <begin position="108"/>
        <end position="167"/>
    </location>
</feature>
<dbReference type="Pfam" id="PF13837">
    <property type="entry name" value="Myb_DNA-bind_4"/>
    <property type="match status" value="2"/>
</dbReference>
<feature type="domain" description="Myb-like" evidence="8">
    <location>
        <begin position="404"/>
        <end position="469"/>
    </location>
</feature>
<dbReference type="OrthoDB" id="1919525at2759"/>
<dbReference type="FunFam" id="1.10.10.60:FF:000342">
    <property type="entry name" value="trihelix transcription factor PTL-like"/>
    <property type="match status" value="1"/>
</dbReference>
<dbReference type="GO" id="GO:0005634">
    <property type="term" value="C:nucleus"/>
    <property type="evidence" value="ECO:0007669"/>
    <property type="project" value="UniProtKB-SubCell"/>
</dbReference>
<keyword evidence="6" id="KW-0539">Nucleus</keyword>
<evidence type="ECO:0000256" key="5">
    <source>
        <dbReference type="ARBA" id="ARBA00023163"/>
    </source>
</evidence>
<comment type="caution">
    <text evidence="9">The sequence shown here is derived from an EMBL/GenBank/DDBJ whole genome shotgun (WGS) entry which is preliminary data.</text>
</comment>
<dbReference type="EMBL" id="JABCRI010000007">
    <property type="protein sequence ID" value="KAF8403229.1"/>
    <property type="molecule type" value="Genomic_DNA"/>
</dbReference>
<dbReference type="CDD" id="cd12203">
    <property type="entry name" value="GT1"/>
    <property type="match status" value="2"/>
</dbReference>
<keyword evidence="2" id="KW-0677">Repeat</keyword>
<keyword evidence="4" id="KW-0238">DNA-binding</keyword>
<comment type="subcellular location">
    <subcellularLocation>
        <location evidence="1">Nucleus</location>
    </subcellularLocation>
</comment>
<proteinExistence type="predicted"/>
<keyword evidence="5" id="KW-0804">Transcription</keyword>
<evidence type="ECO:0000259" key="8">
    <source>
        <dbReference type="PROSITE" id="PS50090"/>
    </source>
</evidence>
<dbReference type="PANTHER" id="PTHR21654:SF60">
    <property type="entry name" value="TRIHELIX TRANSCRIPTION FACTOR PTL"/>
    <property type="match status" value="1"/>
</dbReference>
<accession>A0A834Z913</accession>
<dbReference type="InterPro" id="IPR001005">
    <property type="entry name" value="SANT/Myb"/>
</dbReference>
<evidence type="ECO:0000256" key="3">
    <source>
        <dbReference type="ARBA" id="ARBA00023015"/>
    </source>
</evidence>
<dbReference type="PROSITE" id="PS50090">
    <property type="entry name" value="MYB_LIKE"/>
    <property type="match status" value="2"/>
</dbReference>
<dbReference type="GO" id="GO:0003677">
    <property type="term" value="F:DNA binding"/>
    <property type="evidence" value="ECO:0007669"/>
    <property type="project" value="UniProtKB-KW"/>
</dbReference>
<name>A0A834Z913_TETSI</name>
<dbReference type="AlphaFoldDB" id="A0A834Z913"/>
<dbReference type="SMART" id="SM00717">
    <property type="entry name" value="SANT"/>
    <property type="match status" value="2"/>
</dbReference>
<reference evidence="9 10" key="1">
    <citation type="submission" date="2020-04" db="EMBL/GenBank/DDBJ databases">
        <title>Plant Genome Project.</title>
        <authorList>
            <person name="Zhang R.-G."/>
        </authorList>
    </citation>
    <scope>NUCLEOTIDE SEQUENCE [LARGE SCALE GENOMIC DNA]</scope>
    <source>
        <strain evidence="9">YNK0</strain>
        <tissue evidence="9">Leaf</tissue>
    </source>
</reference>
<evidence type="ECO:0000256" key="6">
    <source>
        <dbReference type="ARBA" id="ARBA00023242"/>
    </source>
</evidence>
<dbReference type="InterPro" id="IPR044822">
    <property type="entry name" value="Myb_DNA-bind_4"/>
</dbReference>
<feature type="compositionally biased region" description="Low complexity" evidence="7">
    <location>
        <begin position="515"/>
        <end position="527"/>
    </location>
</feature>
<protein>
    <recommendedName>
        <fullName evidence="8">Myb-like domain-containing protein</fullName>
    </recommendedName>
</protein>
<feature type="region of interest" description="Disordered" evidence="7">
    <location>
        <begin position="510"/>
        <end position="529"/>
    </location>
</feature>
<evidence type="ECO:0000256" key="1">
    <source>
        <dbReference type="ARBA" id="ARBA00004123"/>
    </source>
</evidence>
<evidence type="ECO:0000256" key="2">
    <source>
        <dbReference type="ARBA" id="ARBA00022737"/>
    </source>
</evidence>
<evidence type="ECO:0000313" key="10">
    <source>
        <dbReference type="Proteomes" id="UP000655225"/>
    </source>
</evidence>
<evidence type="ECO:0000313" key="9">
    <source>
        <dbReference type="EMBL" id="KAF8403229.1"/>
    </source>
</evidence>
<dbReference type="OMA" id="IERQDVW"/>
<evidence type="ECO:0000256" key="7">
    <source>
        <dbReference type="SAM" id="MobiDB-lite"/>
    </source>
</evidence>
<keyword evidence="10" id="KW-1185">Reference proteome</keyword>
<sequence>MEMGGDQYGLPDLRQLMDGRTHFPAIPQATEPFSLHRNLTTGHDYGMIMVGRQVGDVLPRGVIEFRSDHSTTTTPTTTTTTTTSAAAAAAFCGLEMESGCIGGDGGNGRWPRQETLTLLEIRSRLDPKFKEANQKGPLWDEVSRIMAEEHGYQRSGKKCREKFENLYKYYKKTKEGKAGRQDGKHYRFFRQLEALYGETSNPASVLETHHLGNNLPFHTTNSITTHTNQESFQAQKLCESLSFSNSSEFDTSSSEDNGNDLTAIAFMENDSSEKKKMKDNQSVKRGRKSWKGKMREFVDSQMRKLIETQESWLEKMLNTLQHKEQERMSREEEWRKQETARFDREFKFWANERAWVEARDAALMEALQKITGKELKNSSPEGLMATELQNHSKTQNENGCETLHETVYSNRWPEPEISSLIQLRTSMESRVQQGGCSQGAMWEEIASKMACLGYDRSAMRCKEKWENINNYFSKTKDCNKKRKENSRTCPYYQRIDSAYCGHNIEEEGSETVGLESNNEDPSPSNSNAGTAMPDSCFRFLMAEGDNLWENYGVKLNKGDNQ</sequence>